<dbReference type="GO" id="GO:0005524">
    <property type="term" value="F:ATP binding"/>
    <property type="evidence" value="ECO:0007669"/>
    <property type="project" value="UniProtKB-KW"/>
</dbReference>
<evidence type="ECO:0000256" key="5">
    <source>
        <dbReference type="ARBA" id="ARBA00022840"/>
    </source>
</evidence>
<accession>A0A3A4ND85</accession>
<dbReference type="InterPro" id="IPR038331">
    <property type="entry name" value="DisA_sf"/>
</dbReference>
<feature type="domain" description="DAC" evidence="7">
    <location>
        <begin position="12"/>
        <end position="152"/>
    </location>
</feature>
<dbReference type="PANTHER" id="PTHR34185:SF3">
    <property type="entry name" value="DNA INTEGRITY SCANNING PROTEIN DISA"/>
    <property type="match status" value="1"/>
</dbReference>
<keyword evidence="2" id="KW-0808">Transferase</keyword>
<evidence type="ECO:0000256" key="3">
    <source>
        <dbReference type="ARBA" id="ARBA00022695"/>
    </source>
</evidence>
<dbReference type="InterPro" id="IPR036888">
    <property type="entry name" value="DNA_integrity_DisA_N_sf"/>
</dbReference>
<dbReference type="Gene3D" id="3.40.1700.10">
    <property type="entry name" value="DNA integrity scanning protein, DisA, N-terminal domain"/>
    <property type="match status" value="1"/>
</dbReference>
<dbReference type="PROSITE" id="PS51794">
    <property type="entry name" value="DAC"/>
    <property type="match status" value="1"/>
</dbReference>
<dbReference type="Gene3D" id="1.20.1260.110">
    <property type="entry name" value="DNA integrity scanning linker region"/>
    <property type="match status" value="1"/>
</dbReference>
<evidence type="ECO:0000313" key="8">
    <source>
        <dbReference type="EMBL" id="RJP17422.1"/>
    </source>
</evidence>
<dbReference type="InterPro" id="IPR003390">
    <property type="entry name" value="DNA_integrity_scan_DisA_N"/>
</dbReference>
<dbReference type="Pfam" id="PF10635">
    <property type="entry name" value="DisA-linker"/>
    <property type="match status" value="1"/>
</dbReference>
<dbReference type="Pfam" id="PF02457">
    <property type="entry name" value="DAC"/>
    <property type="match status" value="1"/>
</dbReference>
<organism evidence="8 9">
    <name type="scientific">Abyssobacteria bacterium (strain SURF_5)</name>
    <dbReference type="NCBI Taxonomy" id="2093360"/>
    <lineage>
        <taxon>Bacteria</taxon>
        <taxon>Pseudomonadati</taxon>
        <taxon>Candidatus Hydrogenedentota</taxon>
        <taxon>Candidatus Abyssobacteria</taxon>
    </lineage>
</organism>
<evidence type="ECO:0000259" key="7">
    <source>
        <dbReference type="PROSITE" id="PS51794"/>
    </source>
</evidence>
<name>A0A3A4ND85_ABYX5</name>
<dbReference type="PANTHER" id="PTHR34185">
    <property type="entry name" value="DIADENYLATE CYCLASE"/>
    <property type="match status" value="1"/>
</dbReference>
<evidence type="ECO:0000256" key="2">
    <source>
        <dbReference type="ARBA" id="ARBA00022679"/>
    </source>
</evidence>
<keyword evidence="3" id="KW-0548">Nucleotidyltransferase</keyword>
<dbReference type="Gene3D" id="1.10.150.20">
    <property type="entry name" value="5' to 3' exonuclease, C-terminal subdomain"/>
    <property type="match status" value="1"/>
</dbReference>
<feature type="coiled-coil region" evidence="6">
    <location>
        <begin position="150"/>
        <end position="177"/>
    </location>
</feature>
<dbReference type="Proteomes" id="UP000265882">
    <property type="component" value="Unassembled WGS sequence"/>
</dbReference>
<comment type="caution">
    <text evidence="8">The sequence shown here is derived from an EMBL/GenBank/DDBJ whole genome shotgun (WGS) entry which is preliminary data.</text>
</comment>
<keyword evidence="5" id="KW-0067">ATP-binding</keyword>
<dbReference type="GO" id="GO:0106408">
    <property type="term" value="F:diadenylate cyclase activity"/>
    <property type="evidence" value="ECO:0007669"/>
    <property type="project" value="UniProtKB-EC"/>
</dbReference>
<evidence type="ECO:0000256" key="6">
    <source>
        <dbReference type="SAM" id="Coils"/>
    </source>
</evidence>
<keyword evidence="6" id="KW-0175">Coiled coil</keyword>
<gene>
    <name evidence="8" type="primary">disA</name>
    <name evidence="8" type="ORF">C4520_16805</name>
</gene>
<evidence type="ECO:0000256" key="4">
    <source>
        <dbReference type="ARBA" id="ARBA00022741"/>
    </source>
</evidence>
<evidence type="ECO:0000313" key="9">
    <source>
        <dbReference type="Proteomes" id="UP000265882"/>
    </source>
</evidence>
<evidence type="ECO:0000256" key="1">
    <source>
        <dbReference type="ARBA" id="ARBA00000877"/>
    </source>
</evidence>
<dbReference type="InterPro" id="IPR050338">
    <property type="entry name" value="DisA"/>
</dbReference>
<sequence length="361" mass="40770">MTPTDKASLYEDRKFLEALRKVAPGTMLREGLSYIIQGSTGGLIVISSSPKARALAEGGVKINSPFQPTLLYELAKMDGAIFVDKDVTKIISANTFLVPDETIYSEETGTRHRAAQRFACQTGEIVIAISQRRSTVTLYVGEIKHVMDNIATLLNKASQALQTLEKYKATLDRLLVELSVRELEDLVTIYDVARTIQHTEMVLRIVKEVKYYIVELGVEGRLLEMQLRELEESANEGLMVIRDYFRDKEIRSEKEVLNRLSKFSSMELLNLGNISNALGFGLNISAVDEYLIPRGYRILMKTHRLPRPVIENLVNTFSNLRAIVQAPREKLTVVEGMGDVRAEKLKEGLKLLRNQLIFDLH</sequence>
<dbReference type="EMBL" id="QZKU01000115">
    <property type="protein sequence ID" value="RJP17422.1"/>
    <property type="molecule type" value="Genomic_DNA"/>
</dbReference>
<dbReference type="InterPro" id="IPR010994">
    <property type="entry name" value="RuvA_2-like"/>
</dbReference>
<comment type="catalytic activity">
    <reaction evidence="1">
        <text>2 ATP = 3',3'-c-di-AMP + 2 diphosphate</text>
        <dbReference type="Rhea" id="RHEA:35655"/>
        <dbReference type="ChEBI" id="CHEBI:30616"/>
        <dbReference type="ChEBI" id="CHEBI:33019"/>
        <dbReference type="ChEBI" id="CHEBI:71500"/>
        <dbReference type="EC" id="2.7.7.85"/>
    </reaction>
</comment>
<dbReference type="GO" id="GO:0004016">
    <property type="term" value="F:adenylate cyclase activity"/>
    <property type="evidence" value="ECO:0007669"/>
    <property type="project" value="TreeGrafter"/>
</dbReference>
<dbReference type="SUPFAM" id="SSF47781">
    <property type="entry name" value="RuvA domain 2-like"/>
    <property type="match status" value="1"/>
</dbReference>
<protein>
    <submittedName>
        <fullName evidence="8">DNA integrity scanning protein DisA</fullName>
    </submittedName>
</protein>
<dbReference type="AlphaFoldDB" id="A0A3A4ND85"/>
<dbReference type="NCBIfam" id="NF010009">
    <property type="entry name" value="PRK13482.1"/>
    <property type="match status" value="1"/>
</dbReference>
<proteinExistence type="predicted"/>
<dbReference type="SUPFAM" id="SSF143597">
    <property type="entry name" value="YojJ-like"/>
    <property type="match status" value="1"/>
</dbReference>
<keyword evidence="4" id="KW-0547">Nucleotide-binding</keyword>
<dbReference type="InterPro" id="IPR018906">
    <property type="entry name" value="DNA_integrity_scan_DisA_link"/>
</dbReference>
<reference evidence="8 9" key="1">
    <citation type="journal article" date="2017" name="ISME J.">
        <title>Energy and carbon metabolisms in a deep terrestrial subsurface fluid microbial community.</title>
        <authorList>
            <person name="Momper L."/>
            <person name="Jungbluth S.P."/>
            <person name="Lee M.D."/>
            <person name="Amend J.P."/>
        </authorList>
    </citation>
    <scope>NUCLEOTIDE SEQUENCE [LARGE SCALE GENOMIC DNA]</scope>
    <source>
        <strain evidence="8">SURF_5</strain>
    </source>
</reference>